<feature type="transmembrane region" description="Helical" evidence="12">
    <location>
        <begin position="6"/>
        <end position="28"/>
    </location>
</feature>
<keyword evidence="14" id="KW-1185">Reference proteome</keyword>
<evidence type="ECO:0000256" key="12">
    <source>
        <dbReference type="RuleBase" id="RU363101"/>
    </source>
</evidence>
<evidence type="ECO:0000256" key="8">
    <source>
        <dbReference type="ARBA" id="ARBA00022692"/>
    </source>
</evidence>
<organism evidence="13 14">
    <name type="scientific">Flaviflagellibacter deserti</name>
    <dbReference type="NCBI Taxonomy" id="2267266"/>
    <lineage>
        <taxon>Bacteria</taxon>
        <taxon>Pseudomonadati</taxon>
        <taxon>Pseudomonadota</taxon>
        <taxon>Alphaproteobacteria</taxon>
        <taxon>Hyphomicrobiales</taxon>
        <taxon>Flaviflagellibacter</taxon>
    </lineage>
</organism>
<evidence type="ECO:0000256" key="1">
    <source>
        <dbReference type="ARBA" id="ARBA00002442"/>
    </source>
</evidence>
<evidence type="ECO:0000313" key="13">
    <source>
        <dbReference type="EMBL" id="MFC5069871.1"/>
    </source>
</evidence>
<keyword evidence="9 12" id="KW-0201">Cytochrome c-type biogenesis</keyword>
<comment type="caution">
    <text evidence="13">The sequence shown here is derived from an EMBL/GenBank/DDBJ whole genome shotgun (WGS) entry which is preliminary data.</text>
</comment>
<evidence type="ECO:0000256" key="10">
    <source>
        <dbReference type="ARBA" id="ARBA00022989"/>
    </source>
</evidence>
<keyword evidence="10 12" id="KW-1133">Transmembrane helix</keyword>
<proteinExistence type="inferred from homology"/>
<evidence type="ECO:0000256" key="3">
    <source>
        <dbReference type="ARBA" id="ARBA00008741"/>
    </source>
</evidence>
<evidence type="ECO:0000256" key="4">
    <source>
        <dbReference type="ARBA" id="ARBA00016461"/>
    </source>
</evidence>
<evidence type="ECO:0000256" key="7">
    <source>
        <dbReference type="ARBA" id="ARBA00022519"/>
    </source>
</evidence>
<sequence length="56" mass="6130">MTPHTGYIIAAYAFAAVTVISLIVWSLLDHRAQRRALADLEARLGPEAAKPNRGKK</sequence>
<accession>A0ABV9Z561</accession>
<keyword evidence="5 12" id="KW-0813">Transport</keyword>
<evidence type="ECO:0000256" key="6">
    <source>
        <dbReference type="ARBA" id="ARBA00022475"/>
    </source>
</evidence>
<dbReference type="RefSeq" id="WP_114957815.1">
    <property type="nucleotide sequence ID" value="NZ_JBHSJF010000008.1"/>
</dbReference>
<keyword evidence="6 12" id="KW-1003">Cell membrane</keyword>
<dbReference type="InterPro" id="IPR007078">
    <property type="entry name" value="Haem_export_protD_CcmD"/>
</dbReference>
<keyword evidence="8 12" id="KW-0812">Transmembrane</keyword>
<evidence type="ECO:0000256" key="9">
    <source>
        <dbReference type="ARBA" id="ARBA00022748"/>
    </source>
</evidence>
<evidence type="ECO:0000313" key="14">
    <source>
        <dbReference type="Proteomes" id="UP001595796"/>
    </source>
</evidence>
<name>A0ABV9Z561_9HYPH</name>
<keyword evidence="11 12" id="KW-0472">Membrane</keyword>
<evidence type="ECO:0000256" key="5">
    <source>
        <dbReference type="ARBA" id="ARBA00022448"/>
    </source>
</evidence>
<reference evidence="14" key="1">
    <citation type="journal article" date="2019" name="Int. J. Syst. Evol. Microbiol.">
        <title>The Global Catalogue of Microorganisms (GCM) 10K type strain sequencing project: providing services to taxonomists for standard genome sequencing and annotation.</title>
        <authorList>
            <consortium name="The Broad Institute Genomics Platform"/>
            <consortium name="The Broad Institute Genome Sequencing Center for Infectious Disease"/>
            <person name="Wu L."/>
            <person name="Ma J."/>
        </authorList>
    </citation>
    <scope>NUCLEOTIDE SEQUENCE [LARGE SCALE GENOMIC DNA]</scope>
    <source>
        <strain evidence="14">CGMCC 1.16444</strain>
    </source>
</reference>
<dbReference type="Pfam" id="PF04995">
    <property type="entry name" value="CcmD"/>
    <property type="match status" value="1"/>
</dbReference>
<comment type="function">
    <text evidence="1 12">Required for the export of heme to the periplasm for the biogenesis of c-type cytochromes.</text>
</comment>
<dbReference type="Proteomes" id="UP001595796">
    <property type="component" value="Unassembled WGS sequence"/>
</dbReference>
<evidence type="ECO:0000256" key="11">
    <source>
        <dbReference type="ARBA" id="ARBA00023136"/>
    </source>
</evidence>
<keyword evidence="7 12" id="KW-0997">Cell inner membrane</keyword>
<evidence type="ECO:0000256" key="2">
    <source>
        <dbReference type="ARBA" id="ARBA00004377"/>
    </source>
</evidence>
<comment type="subcellular location">
    <subcellularLocation>
        <location evidence="2 12">Cell inner membrane</location>
        <topology evidence="2 12">Single-pass membrane protein</topology>
    </subcellularLocation>
</comment>
<dbReference type="EMBL" id="JBHSJF010000008">
    <property type="protein sequence ID" value="MFC5069871.1"/>
    <property type="molecule type" value="Genomic_DNA"/>
</dbReference>
<gene>
    <name evidence="13" type="primary">ccmD</name>
    <name evidence="13" type="ORF">ACFPFW_17790</name>
</gene>
<comment type="similarity">
    <text evidence="3 12">Belongs to the CcmD/CycX/HelD family.</text>
</comment>
<protein>
    <recommendedName>
        <fullName evidence="4 12">Heme exporter protein D</fullName>
    </recommendedName>
</protein>
<dbReference type="NCBIfam" id="TIGR03141">
    <property type="entry name" value="cytochro_ccmD"/>
    <property type="match status" value="1"/>
</dbReference>